<dbReference type="GO" id="GO:0005737">
    <property type="term" value="C:cytoplasm"/>
    <property type="evidence" value="ECO:0007669"/>
    <property type="project" value="TreeGrafter"/>
</dbReference>
<dbReference type="Gene3D" id="3.40.50.12780">
    <property type="entry name" value="N-terminal domain of ligase-like"/>
    <property type="match status" value="1"/>
</dbReference>
<dbReference type="InterPro" id="IPR009081">
    <property type="entry name" value="PP-bd_ACP"/>
</dbReference>
<dbReference type="Gene3D" id="3.30.559.10">
    <property type="entry name" value="Chloramphenicol acetyltransferase-like domain"/>
    <property type="match status" value="1"/>
</dbReference>
<sequence>MSKKAIHAVFEQVAQTRPSAIAIESGKEHITYQALNILANRIAFLLQQAGAGKDNIVNIVMPSSVPYVGALLAVLKRGSIFLPVDLSFPKKRLEQVLTETFDGIAIVAAAWKDDFLLLAAEMNIVVVSLIVIDDTNIPVLLTRKNEDWDVFKTSPAVEWDHNPHLEVNGEESCYIYYTSGSTGKAKAIVGKNVSLSHFIHWQIREFNIDAGCRVTQLAQVTFDASLRDIFVALIAGGTLCIPDTATKGTPALLLRWLEQQRITIIHCVPSLFRVLTQERAATANVHLEQLKYIFTAGEMLYGKDIVEWRKYEGEQAEIVSFYGPTETTMIKTFYRIGPKLPAGKIPAGIPISNTVVAVIDNDRRCAPGETGEIYIKTPFATKGYYNNPALTSEYFVQNPLQQDVTDIVYKTGDLGRLLPDGNIEIVGRADNQVKINGIRLELEEVELAILQQEQVTSVVVKAHHEKDNSLMLAAYYTGAPIAAESFHAFLAPLLNKSFIPSYFIHLEAFPLNKNGKVDRSALFLPGPGDGQDDAADRPQGETEERVAAQWKAILGNESLGRNTSFFASGGNSLKALLLLSRIKRDLGVSLKITDILGLPTIREQAAFIDNSLHTGFEAIPIVAGQASYPVSAAQRRIWVLSQFEEGNTAYNIPGACTFENAPDIPALEYAFTSMLSRHESLRTVFRDEGSDGIRQFILEAGSIRFRIGNEDFREEKDVLQKLTDFSAAPFDLTTGPLLRAGLFRTGQEEWVFVCCMHHIISDGWSVNVFIRELLHFYDAFLHQRKPSLSPLRIQYKDYAAWQQAQLLKDENENGHKLFWLQLLEGELPVLDLATDKLRPAIKTFRGDIVKQEISSANLARIKTSVARNNSTLFTHLLSLVNILLFRYTNQEDIIIGCPVAGRQHTDLEDQIGVYVNMLPVRLRFSGSDAFSAILGKANSVTMAALEHQHYPFDVLVDSLNLKRDTSRNPIFDVALVVHDYVKPQASADETLHVKAFEGISRNFSKFDLTFNFQETAAELRLNIEYNTDLFYRDTIIRMGKHFLQLLEVALSAPETAVGKLDYLSSTEKDYLRHVLDNSAVPYPATATVTSLFESQVAATPDNIAVVCGDTRL</sequence>
<dbReference type="InterPro" id="IPR010071">
    <property type="entry name" value="AA_adenyl_dom"/>
</dbReference>
<organism evidence="5 6">
    <name type="scientific">Chitinophaga eiseniae</name>
    <dbReference type="NCBI Taxonomy" id="634771"/>
    <lineage>
        <taxon>Bacteria</taxon>
        <taxon>Pseudomonadati</taxon>
        <taxon>Bacteroidota</taxon>
        <taxon>Chitinophagia</taxon>
        <taxon>Chitinophagales</taxon>
        <taxon>Chitinophagaceae</taxon>
        <taxon>Chitinophaga</taxon>
    </lineage>
</organism>
<accession>A0A1T4U5D1</accession>
<dbReference type="PROSITE" id="PS00455">
    <property type="entry name" value="AMP_BINDING"/>
    <property type="match status" value="1"/>
</dbReference>
<dbReference type="AlphaFoldDB" id="A0A1T4U5D1"/>
<keyword evidence="6" id="KW-1185">Reference proteome</keyword>
<dbReference type="OrthoDB" id="605930at2"/>
<protein>
    <submittedName>
        <fullName evidence="5">Amino acid adenylation domain-containing protein</fullName>
    </submittedName>
</protein>
<dbReference type="Pfam" id="PF00550">
    <property type="entry name" value="PP-binding"/>
    <property type="match status" value="1"/>
</dbReference>
<dbReference type="Gene3D" id="3.30.559.30">
    <property type="entry name" value="Nonribosomal peptide synthetase, condensation domain"/>
    <property type="match status" value="1"/>
</dbReference>
<comment type="cofactor">
    <cofactor evidence="1">
        <name>pantetheine 4'-phosphate</name>
        <dbReference type="ChEBI" id="CHEBI:47942"/>
    </cofactor>
</comment>
<dbReference type="InterPro" id="IPR042099">
    <property type="entry name" value="ANL_N_sf"/>
</dbReference>
<dbReference type="InterPro" id="IPR036736">
    <property type="entry name" value="ACP-like_sf"/>
</dbReference>
<evidence type="ECO:0000256" key="2">
    <source>
        <dbReference type="ARBA" id="ARBA00022450"/>
    </source>
</evidence>
<dbReference type="PANTHER" id="PTHR45527">
    <property type="entry name" value="NONRIBOSOMAL PEPTIDE SYNTHETASE"/>
    <property type="match status" value="1"/>
</dbReference>
<dbReference type="SUPFAM" id="SSF47336">
    <property type="entry name" value="ACP-like"/>
    <property type="match status" value="1"/>
</dbReference>
<dbReference type="PANTHER" id="PTHR45527:SF1">
    <property type="entry name" value="FATTY ACID SYNTHASE"/>
    <property type="match status" value="1"/>
</dbReference>
<dbReference type="STRING" id="634771.SAMN04488128_10978"/>
<dbReference type="InterPro" id="IPR001242">
    <property type="entry name" value="Condensation_dom"/>
</dbReference>
<dbReference type="CDD" id="cd05930">
    <property type="entry name" value="A_NRPS"/>
    <property type="match status" value="1"/>
</dbReference>
<dbReference type="InterPro" id="IPR045851">
    <property type="entry name" value="AMP-bd_C_sf"/>
</dbReference>
<dbReference type="InterPro" id="IPR020806">
    <property type="entry name" value="PKS_PP-bd"/>
</dbReference>
<dbReference type="InterPro" id="IPR000873">
    <property type="entry name" value="AMP-dep_synth/lig_dom"/>
</dbReference>
<keyword evidence="3" id="KW-0597">Phosphoprotein</keyword>
<dbReference type="SMART" id="SM00823">
    <property type="entry name" value="PKS_PP"/>
    <property type="match status" value="1"/>
</dbReference>
<dbReference type="GO" id="GO:0003824">
    <property type="term" value="F:catalytic activity"/>
    <property type="evidence" value="ECO:0007669"/>
    <property type="project" value="InterPro"/>
</dbReference>
<dbReference type="GO" id="GO:0043041">
    <property type="term" value="P:amino acid activation for nonribosomal peptide biosynthetic process"/>
    <property type="evidence" value="ECO:0007669"/>
    <property type="project" value="TreeGrafter"/>
</dbReference>
<dbReference type="RefSeq" id="WP_143313333.1">
    <property type="nucleotide sequence ID" value="NZ_FUWZ01000009.1"/>
</dbReference>
<reference evidence="6" key="1">
    <citation type="submission" date="2017-02" db="EMBL/GenBank/DDBJ databases">
        <authorList>
            <person name="Varghese N."/>
            <person name="Submissions S."/>
        </authorList>
    </citation>
    <scope>NUCLEOTIDE SEQUENCE [LARGE SCALE GENOMIC DNA]</scope>
    <source>
        <strain evidence="6">DSM 22224</strain>
    </source>
</reference>
<dbReference type="PROSITE" id="PS00012">
    <property type="entry name" value="PHOSPHOPANTETHEINE"/>
    <property type="match status" value="1"/>
</dbReference>
<evidence type="ECO:0000313" key="6">
    <source>
        <dbReference type="Proteomes" id="UP000190367"/>
    </source>
</evidence>
<dbReference type="CDD" id="cd19531">
    <property type="entry name" value="LCL_NRPS-like"/>
    <property type="match status" value="1"/>
</dbReference>
<dbReference type="InterPro" id="IPR006162">
    <property type="entry name" value="Ppantetheine_attach_site"/>
</dbReference>
<evidence type="ECO:0000259" key="4">
    <source>
        <dbReference type="PROSITE" id="PS50075"/>
    </source>
</evidence>
<feature type="non-terminal residue" evidence="5">
    <location>
        <position position="1112"/>
    </location>
</feature>
<dbReference type="Gene3D" id="3.30.300.30">
    <property type="match status" value="1"/>
</dbReference>
<feature type="domain" description="Carrier" evidence="4">
    <location>
        <begin position="537"/>
        <end position="612"/>
    </location>
</feature>
<dbReference type="GO" id="GO:0044550">
    <property type="term" value="P:secondary metabolite biosynthetic process"/>
    <property type="evidence" value="ECO:0007669"/>
    <property type="project" value="TreeGrafter"/>
</dbReference>
<name>A0A1T4U5D1_9BACT</name>
<dbReference type="Proteomes" id="UP000190367">
    <property type="component" value="Unassembled WGS sequence"/>
</dbReference>
<dbReference type="SUPFAM" id="SSF56801">
    <property type="entry name" value="Acetyl-CoA synthetase-like"/>
    <property type="match status" value="1"/>
</dbReference>
<proteinExistence type="predicted"/>
<dbReference type="InterPro" id="IPR020845">
    <property type="entry name" value="AMP-binding_CS"/>
</dbReference>
<evidence type="ECO:0000256" key="3">
    <source>
        <dbReference type="ARBA" id="ARBA00022553"/>
    </source>
</evidence>
<evidence type="ECO:0000313" key="5">
    <source>
        <dbReference type="EMBL" id="SKA47945.1"/>
    </source>
</evidence>
<dbReference type="PROSITE" id="PS50075">
    <property type="entry name" value="CARRIER"/>
    <property type="match status" value="1"/>
</dbReference>
<dbReference type="NCBIfam" id="TIGR01733">
    <property type="entry name" value="AA-adenyl-dom"/>
    <property type="match status" value="1"/>
</dbReference>
<evidence type="ECO:0000256" key="1">
    <source>
        <dbReference type="ARBA" id="ARBA00001957"/>
    </source>
</evidence>
<gene>
    <name evidence="5" type="ORF">SAMN04488128_10978</name>
</gene>
<dbReference type="EMBL" id="FUWZ01000009">
    <property type="protein sequence ID" value="SKA47945.1"/>
    <property type="molecule type" value="Genomic_DNA"/>
</dbReference>
<dbReference type="Gene3D" id="1.10.1200.10">
    <property type="entry name" value="ACP-like"/>
    <property type="match status" value="1"/>
</dbReference>
<dbReference type="SUPFAM" id="SSF52777">
    <property type="entry name" value="CoA-dependent acyltransferases"/>
    <property type="match status" value="2"/>
</dbReference>
<keyword evidence="2" id="KW-0596">Phosphopantetheine</keyword>
<dbReference type="Pfam" id="PF00501">
    <property type="entry name" value="AMP-binding"/>
    <property type="match status" value="1"/>
</dbReference>
<dbReference type="InterPro" id="IPR023213">
    <property type="entry name" value="CAT-like_dom_sf"/>
</dbReference>
<dbReference type="GO" id="GO:0031177">
    <property type="term" value="F:phosphopantetheine binding"/>
    <property type="evidence" value="ECO:0007669"/>
    <property type="project" value="InterPro"/>
</dbReference>
<dbReference type="Pfam" id="PF00668">
    <property type="entry name" value="Condensation"/>
    <property type="match status" value="1"/>
</dbReference>